<dbReference type="HOGENOM" id="CLU_2192706_0_0_0"/>
<evidence type="ECO:0000259" key="1">
    <source>
        <dbReference type="Pfam" id="PF03551"/>
    </source>
</evidence>
<sequence length="108" mass="11862">MFHYPAPVTPVIPAVHTGTTVVIGDVEFAVLELLGHDALTGLELLTSIEYLQRQLGPQFRFKRGDLFPILCAMVDAGLILKRVCRLPGGIERAKYHLTHQGKLALESA</sequence>
<dbReference type="Pfam" id="PF03551">
    <property type="entry name" value="PadR"/>
    <property type="match status" value="1"/>
</dbReference>
<gene>
    <name evidence="2" type="ordered locus">Deipe_0076</name>
</gene>
<evidence type="ECO:0000313" key="3">
    <source>
        <dbReference type="Proteomes" id="UP000010467"/>
    </source>
</evidence>
<organism evidence="2 3">
    <name type="scientific">Deinococcus peraridilitoris (strain DSM 19664 / LMG 22246 / CIP 109416 / KR-200)</name>
    <dbReference type="NCBI Taxonomy" id="937777"/>
    <lineage>
        <taxon>Bacteria</taxon>
        <taxon>Thermotogati</taxon>
        <taxon>Deinococcota</taxon>
        <taxon>Deinococci</taxon>
        <taxon>Deinococcales</taxon>
        <taxon>Deinococcaceae</taxon>
        <taxon>Deinococcus</taxon>
    </lineage>
</organism>
<dbReference type="PATRIC" id="fig|937777.3.peg.81"/>
<dbReference type="KEGG" id="dpd:Deipe_0076"/>
<keyword evidence="3" id="KW-1185">Reference proteome</keyword>
<accession>K9ZWX8</accession>
<protein>
    <submittedName>
        <fullName evidence="2">Putative transcriptional regulator</fullName>
    </submittedName>
</protein>
<reference evidence="3" key="1">
    <citation type="submission" date="2012-03" db="EMBL/GenBank/DDBJ databases">
        <title>Complete sequence of chromosome of Deinococcus peraridilitoris DSM 19664.</title>
        <authorList>
            <person name="Lucas S."/>
            <person name="Copeland A."/>
            <person name="Lapidus A."/>
            <person name="Glavina del Rio T."/>
            <person name="Dalin E."/>
            <person name="Tice H."/>
            <person name="Bruce D."/>
            <person name="Goodwin L."/>
            <person name="Pitluck S."/>
            <person name="Peters L."/>
            <person name="Mikhailova N."/>
            <person name="Lu M."/>
            <person name="Kyrpides N."/>
            <person name="Mavromatis K."/>
            <person name="Ivanova N."/>
            <person name="Brettin T."/>
            <person name="Detter J.C."/>
            <person name="Han C."/>
            <person name="Larimer F."/>
            <person name="Land M."/>
            <person name="Hauser L."/>
            <person name="Markowitz V."/>
            <person name="Cheng J.-F."/>
            <person name="Hugenholtz P."/>
            <person name="Woyke T."/>
            <person name="Wu D."/>
            <person name="Pukall R."/>
            <person name="Steenblock K."/>
            <person name="Brambilla E."/>
            <person name="Klenk H.-P."/>
            <person name="Eisen J.A."/>
        </authorList>
    </citation>
    <scope>NUCLEOTIDE SEQUENCE [LARGE SCALE GENOMIC DNA]</scope>
    <source>
        <strain evidence="3">DSM 19664 / LMG 22246 / CIP 109416 / KR-200</strain>
    </source>
</reference>
<dbReference type="Proteomes" id="UP000010467">
    <property type="component" value="Chromosome"/>
</dbReference>
<dbReference type="InterPro" id="IPR036390">
    <property type="entry name" value="WH_DNA-bd_sf"/>
</dbReference>
<dbReference type="AlphaFoldDB" id="K9ZWX8"/>
<name>K9ZWX8_DEIPD</name>
<dbReference type="InterPro" id="IPR005149">
    <property type="entry name" value="Tscrpt_reg_PadR_N"/>
</dbReference>
<feature type="domain" description="Transcription regulator PadR N-terminal" evidence="1">
    <location>
        <begin position="30"/>
        <end position="106"/>
    </location>
</feature>
<dbReference type="EMBL" id="CP003382">
    <property type="protein sequence ID" value="AFZ65684.1"/>
    <property type="molecule type" value="Genomic_DNA"/>
</dbReference>
<dbReference type="RefSeq" id="WP_015233995.1">
    <property type="nucleotide sequence ID" value="NC_019793.1"/>
</dbReference>
<evidence type="ECO:0000313" key="2">
    <source>
        <dbReference type="EMBL" id="AFZ65684.1"/>
    </source>
</evidence>
<dbReference type="InterPro" id="IPR036388">
    <property type="entry name" value="WH-like_DNA-bd_sf"/>
</dbReference>
<proteinExistence type="predicted"/>
<dbReference type="Gene3D" id="1.10.10.10">
    <property type="entry name" value="Winged helix-like DNA-binding domain superfamily/Winged helix DNA-binding domain"/>
    <property type="match status" value="1"/>
</dbReference>
<dbReference type="SUPFAM" id="SSF46785">
    <property type="entry name" value="Winged helix' DNA-binding domain"/>
    <property type="match status" value="1"/>
</dbReference>